<sequence length="767" mass="89057">MCSTTKLPAIFHTENGLHQTNLTKPNLTKPTVYSTKTLCHKTSFQDVDEFCSDKRPGLRVLRDKTTETIFQIPPSFTLFNESVIPRDTFNFPEWWFYGAAESIPFLQQCAFKVYCVAKGRLDNHSGVFYDCVDDTYFNSLPEYLRVDVVAESCADLYTVMRTLRCFPGALDAHGVDMHVWSDLIQEQENMLSGRFSETKFDYSKFLNCQYLYALNYADKRFRQWVGIIFMYIHDLYLSSAVKGEIDYEMLRLCPYLRYRSIECVRKCNSRCNVIYCNRCIMRYRDEDMVRTFIGFADHRNILKYYNGIYEQSPDKNVSLRIELGNYVPLVSFSRWIAIMRFVAMAPKGAFNVAADYFFYTPRDIKDYLAFEVNSAAAKHIYFRFYNFAKDSFMKSIRSIVMDGRYFEVFDTPYEAMYKIRPMVFSTLSKAMYFTVNAEWARSREYFEKYGRQRRDIMNILDLKSKEEMGEEAFRGFEIDDSEIDILVCSSIVERRVTETMRFYKFEVFSFELKSFRRYKSSSSLVSSVSSCEEIEVVDNLRQNSANDNGLTRYNLVRRDAEYLQQVATSSRYKSFDPPISMVYFVDCIRALWCSDLIPMRSQTGDFFHAWKYFDRIITCYHNIKPFEDNLSVLGIDTFASKTVLSEADCIIMSGTGYTGSYNEMGVREPRDGERVVVLTISCTCDAHDTSDIDEGFDCVQVSDSLVLLKQTSTYSLLNFMSQPGDSGALVVSLHDFSVVGMLKASLYDYPGVSLMTNISDEIKVLLK</sequence>
<name>A0AAT9H825_9VIRU</name>
<protein>
    <submittedName>
        <fullName evidence="1">Uncharacterized protein</fullName>
    </submittedName>
</protein>
<evidence type="ECO:0000313" key="1">
    <source>
        <dbReference type="EMBL" id="BFM51665.1"/>
    </source>
</evidence>
<organism evidence="1">
    <name type="scientific">Rhizopus microsporus virga-like virus 1</name>
    <dbReference type="NCBI Taxonomy" id="3156536"/>
    <lineage>
        <taxon>Viruses</taxon>
        <taxon>Riboviria</taxon>
        <taxon>Orthornavirae</taxon>
        <taxon>Kitrinoviricota</taxon>
        <taxon>Alsuviricetes</taxon>
        <taxon>Martellivirales</taxon>
        <taxon>Virgaviridae</taxon>
    </lineage>
</organism>
<proteinExistence type="predicted"/>
<reference evidence="1" key="1">
    <citation type="submission" date="2024-05" db="EMBL/GenBank/DDBJ databases">
        <title>New lineages of RNA viruses from clinical isolates of Rhizopus microsporus revealed by fragmented and primer-ligated dsRNA sequencing (FLDS) analysis.</title>
        <authorList>
            <person name="Sadiyah W."/>
            <person name="Zhao Y."/>
            <person name="Chiba Y."/>
            <person name="Kondo H."/>
            <person name="Suzuki N."/>
            <person name="Ban S."/>
            <person name="Yaguchi T."/>
            <person name="Urayama S."/>
            <person name="Hagiwara D."/>
        </authorList>
    </citation>
    <scope>NUCLEOTIDE SEQUENCE</scope>
    <source>
        <strain evidence="1">RmVV1-IFM56170</strain>
    </source>
</reference>
<dbReference type="EMBL" id="LC818072">
    <property type="protein sequence ID" value="BFM51665.1"/>
    <property type="molecule type" value="Genomic_RNA"/>
</dbReference>
<accession>A0AAT9H825</accession>